<keyword evidence="1" id="KW-1133">Transmembrane helix</keyword>
<keyword evidence="3" id="KW-1185">Reference proteome</keyword>
<organism evidence="2 3">
    <name type="scientific">Flagellimonas pacifica</name>
    <dbReference type="NCBI Taxonomy" id="1247520"/>
    <lineage>
        <taxon>Bacteria</taxon>
        <taxon>Pseudomonadati</taxon>
        <taxon>Bacteroidota</taxon>
        <taxon>Flavobacteriia</taxon>
        <taxon>Flavobacteriales</taxon>
        <taxon>Flavobacteriaceae</taxon>
        <taxon>Flagellimonas</taxon>
    </lineage>
</organism>
<dbReference type="RefSeq" id="WP_097046843.1">
    <property type="nucleotide sequence ID" value="NZ_OBEH01000005.1"/>
</dbReference>
<protein>
    <submittedName>
        <fullName evidence="2">Uncharacterized protein</fullName>
    </submittedName>
</protein>
<sequence length="150" mass="16727">MEQELTYKDYLRPLKLAIFFSVLGEAAIFLIWGMLLFPEGNLIHKFLWTVIFCGLGMGATVGAIIALFVVGRWKGLQAIVLCAELSGIVLGLFCNYLCYNLDMHFGYFGGKEVPLLFVINGMVLAILGGSLVGWFCFSEKGKRILNKYNI</sequence>
<feature type="transmembrane region" description="Helical" evidence="1">
    <location>
        <begin position="16"/>
        <end position="35"/>
    </location>
</feature>
<evidence type="ECO:0000256" key="1">
    <source>
        <dbReference type="SAM" id="Phobius"/>
    </source>
</evidence>
<name>A0A285N041_9FLAO</name>
<gene>
    <name evidence="2" type="ORF">SAMN06265377_3234</name>
</gene>
<feature type="transmembrane region" description="Helical" evidence="1">
    <location>
        <begin position="47"/>
        <end position="69"/>
    </location>
</feature>
<dbReference type="EMBL" id="OBEH01000005">
    <property type="protein sequence ID" value="SNZ01396.1"/>
    <property type="molecule type" value="Genomic_DNA"/>
</dbReference>
<evidence type="ECO:0000313" key="2">
    <source>
        <dbReference type="EMBL" id="SNZ01396.1"/>
    </source>
</evidence>
<accession>A0A285N041</accession>
<evidence type="ECO:0000313" key="3">
    <source>
        <dbReference type="Proteomes" id="UP000219048"/>
    </source>
</evidence>
<feature type="transmembrane region" description="Helical" evidence="1">
    <location>
        <begin position="113"/>
        <end position="137"/>
    </location>
</feature>
<dbReference type="AlphaFoldDB" id="A0A285N041"/>
<reference evidence="3" key="1">
    <citation type="submission" date="2017-09" db="EMBL/GenBank/DDBJ databases">
        <authorList>
            <person name="Varghese N."/>
            <person name="Submissions S."/>
        </authorList>
    </citation>
    <scope>NUCLEOTIDE SEQUENCE [LARGE SCALE GENOMIC DNA]</scope>
    <source>
        <strain evidence="3">DSM 25885</strain>
    </source>
</reference>
<keyword evidence="1" id="KW-0472">Membrane</keyword>
<dbReference type="OrthoDB" id="7862263at2"/>
<keyword evidence="1" id="KW-0812">Transmembrane</keyword>
<proteinExistence type="predicted"/>
<dbReference type="Proteomes" id="UP000219048">
    <property type="component" value="Unassembled WGS sequence"/>
</dbReference>
<feature type="transmembrane region" description="Helical" evidence="1">
    <location>
        <begin position="76"/>
        <end position="93"/>
    </location>
</feature>